<feature type="non-terminal residue" evidence="1">
    <location>
        <position position="1"/>
    </location>
</feature>
<comment type="caution">
    <text evidence="1">The sequence shown here is derived from an EMBL/GenBank/DDBJ whole genome shotgun (WGS) entry which is preliminary data.</text>
</comment>
<dbReference type="OrthoDB" id="10320806at2759"/>
<evidence type="ECO:0000313" key="2">
    <source>
        <dbReference type="Proteomes" id="UP000237105"/>
    </source>
</evidence>
<accession>A0A2P5CCU5</accession>
<dbReference type="AlphaFoldDB" id="A0A2P5CCU5"/>
<keyword evidence="2" id="KW-1185">Reference proteome</keyword>
<organism evidence="1 2">
    <name type="scientific">Parasponia andersonii</name>
    <name type="common">Sponia andersonii</name>
    <dbReference type="NCBI Taxonomy" id="3476"/>
    <lineage>
        <taxon>Eukaryota</taxon>
        <taxon>Viridiplantae</taxon>
        <taxon>Streptophyta</taxon>
        <taxon>Embryophyta</taxon>
        <taxon>Tracheophyta</taxon>
        <taxon>Spermatophyta</taxon>
        <taxon>Magnoliopsida</taxon>
        <taxon>eudicotyledons</taxon>
        <taxon>Gunneridae</taxon>
        <taxon>Pentapetalae</taxon>
        <taxon>rosids</taxon>
        <taxon>fabids</taxon>
        <taxon>Rosales</taxon>
        <taxon>Cannabaceae</taxon>
        <taxon>Parasponia</taxon>
    </lineage>
</organism>
<proteinExistence type="predicted"/>
<protein>
    <submittedName>
        <fullName evidence="1">Uncharacterized protein</fullName>
    </submittedName>
</protein>
<evidence type="ECO:0000313" key="1">
    <source>
        <dbReference type="EMBL" id="PON58837.1"/>
    </source>
</evidence>
<dbReference type="Proteomes" id="UP000237105">
    <property type="component" value="Unassembled WGS sequence"/>
</dbReference>
<name>A0A2P5CCU5_PARAD</name>
<sequence>FIPYKLFSCIFFLNEMDEIVIIKKVVVIMIVMFIPILTEALQANANTDGVSSIEAVNELKVTICVAKCTKGLCFVKKRHPEHFGRCVGECGIDCLLKYYGPYLAKYYRP</sequence>
<reference evidence="2" key="1">
    <citation type="submission" date="2016-06" db="EMBL/GenBank/DDBJ databases">
        <title>Parallel loss of symbiosis genes in relatives of nitrogen-fixing non-legume Parasponia.</title>
        <authorList>
            <person name="Van Velzen R."/>
            <person name="Holmer R."/>
            <person name="Bu F."/>
            <person name="Rutten L."/>
            <person name="Van Zeijl A."/>
            <person name="Liu W."/>
            <person name="Santuari L."/>
            <person name="Cao Q."/>
            <person name="Sharma T."/>
            <person name="Shen D."/>
            <person name="Roswanjaya Y."/>
            <person name="Wardhani T."/>
            <person name="Kalhor M.S."/>
            <person name="Jansen J."/>
            <person name="Van den Hoogen J."/>
            <person name="Gungor B."/>
            <person name="Hartog M."/>
            <person name="Hontelez J."/>
            <person name="Verver J."/>
            <person name="Yang W.-C."/>
            <person name="Schijlen E."/>
            <person name="Repin R."/>
            <person name="Schilthuizen M."/>
            <person name="Schranz E."/>
            <person name="Heidstra R."/>
            <person name="Miyata K."/>
            <person name="Fedorova E."/>
            <person name="Kohlen W."/>
            <person name="Bisseling T."/>
            <person name="Smit S."/>
            <person name="Geurts R."/>
        </authorList>
    </citation>
    <scope>NUCLEOTIDE SEQUENCE [LARGE SCALE GENOMIC DNA]</scope>
    <source>
        <strain evidence="2">cv. WU1-14</strain>
    </source>
</reference>
<dbReference type="EMBL" id="JXTB01000145">
    <property type="protein sequence ID" value="PON58837.1"/>
    <property type="molecule type" value="Genomic_DNA"/>
</dbReference>
<gene>
    <name evidence="1" type="ORF">PanWU01x14_163520</name>
</gene>